<dbReference type="InterPro" id="IPR004199">
    <property type="entry name" value="B-gal_small/dom_5"/>
</dbReference>
<accession>A0ABW6XS84</accession>
<evidence type="ECO:0000313" key="3">
    <source>
        <dbReference type="Proteomes" id="UP001602370"/>
    </source>
</evidence>
<dbReference type="Gene3D" id="2.70.98.10">
    <property type="match status" value="1"/>
</dbReference>
<dbReference type="RefSeq" id="WP_388308295.1">
    <property type="nucleotide sequence ID" value="NZ_JBIBDZ010000005.1"/>
</dbReference>
<dbReference type="Pfam" id="PF02929">
    <property type="entry name" value="Bgal_small_N"/>
    <property type="match status" value="1"/>
</dbReference>
<reference evidence="2 3" key="1">
    <citation type="submission" date="2024-10" db="EMBL/GenBank/DDBJ databases">
        <title>The Natural Products Discovery Center: Release of the First 8490 Sequenced Strains for Exploring Actinobacteria Biosynthetic Diversity.</title>
        <authorList>
            <person name="Kalkreuter E."/>
            <person name="Kautsar S.A."/>
            <person name="Yang D."/>
            <person name="Bader C.D."/>
            <person name="Teijaro C.N."/>
            <person name="Fluegel L."/>
            <person name="Davis C.M."/>
            <person name="Simpson J.R."/>
            <person name="Lauterbach L."/>
            <person name="Steele A.D."/>
            <person name="Gui C."/>
            <person name="Meng S."/>
            <person name="Li G."/>
            <person name="Viehrig K."/>
            <person name="Ye F."/>
            <person name="Su P."/>
            <person name="Kiefer A.F."/>
            <person name="Nichols A."/>
            <person name="Cepeda A.J."/>
            <person name="Yan W."/>
            <person name="Fan B."/>
            <person name="Jiang Y."/>
            <person name="Adhikari A."/>
            <person name="Zheng C.-J."/>
            <person name="Schuster L."/>
            <person name="Cowan T.M."/>
            <person name="Smanski M.J."/>
            <person name="Chevrette M.G."/>
            <person name="De Carvalho L.P.S."/>
            <person name="Shen B."/>
        </authorList>
    </citation>
    <scope>NUCLEOTIDE SEQUENCE [LARGE SCALE GENOMIC DNA]</scope>
    <source>
        <strain evidence="2 3">NPDC012605</strain>
    </source>
</reference>
<protein>
    <recommendedName>
        <fullName evidence="1">Beta galactosidase small chain/ domain-containing protein</fullName>
    </recommendedName>
</protein>
<gene>
    <name evidence="2" type="ORF">ACFY8C_18825</name>
</gene>
<dbReference type="SUPFAM" id="SSF74650">
    <property type="entry name" value="Galactose mutarotase-like"/>
    <property type="match status" value="1"/>
</dbReference>
<comment type="caution">
    <text evidence="2">The sequence shown here is derived from an EMBL/GenBank/DDBJ whole genome shotgun (WGS) entry which is preliminary data.</text>
</comment>
<dbReference type="InterPro" id="IPR014718">
    <property type="entry name" value="GH-type_carb-bd"/>
</dbReference>
<dbReference type="Proteomes" id="UP001602370">
    <property type="component" value="Unassembled WGS sequence"/>
</dbReference>
<sequence>MLRPAKDTEWARAGQTGAGCSSGALDAAAHRGEPVPGDTLWLHLDRAQHGIGSQSCGPGVLPEYRLDAAPVAFLLAFTPLD</sequence>
<dbReference type="InterPro" id="IPR011013">
    <property type="entry name" value="Gal_mutarotase_sf_dom"/>
</dbReference>
<evidence type="ECO:0000313" key="2">
    <source>
        <dbReference type="EMBL" id="MFF5920372.1"/>
    </source>
</evidence>
<proteinExistence type="predicted"/>
<feature type="domain" description="Beta galactosidase small chain/" evidence="1">
    <location>
        <begin position="22"/>
        <end position="73"/>
    </location>
</feature>
<name>A0ABW6XS84_9ACTN</name>
<dbReference type="EMBL" id="JBIBDZ010000005">
    <property type="protein sequence ID" value="MFF5920372.1"/>
    <property type="molecule type" value="Genomic_DNA"/>
</dbReference>
<keyword evidence="3" id="KW-1185">Reference proteome</keyword>
<evidence type="ECO:0000259" key="1">
    <source>
        <dbReference type="Pfam" id="PF02929"/>
    </source>
</evidence>
<organism evidence="2 3">
    <name type="scientific">Streptomyces flavochromogenes</name>
    <dbReference type="NCBI Taxonomy" id="68199"/>
    <lineage>
        <taxon>Bacteria</taxon>
        <taxon>Bacillati</taxon>
        <taxon>Actinomycetota</taxon>
        <taxon>Actinomycetes</taxon>
        <taxon>Kitasatosporales</taxon>
        <taxon>Streptomycetaceae</taxon>
        <taxon>Streptomyces</taxon>
    </lineage>
</organism>